<sequence>MTFWTSGDTPTSLPLNTSRLAALCPETVYLSSSPAALFIKSLAGGLSKQPKHNLSGDIWQQEFNISTQQLISNISH</sequence>
<dbReference type="EMBL" id="JACJTE010000161">
    <property type="protein sequence ID" value="MBD2566216.1"/>
    <property type="molecule type" value="Genomic_DNA"/>
</dbReference>
<dbReference type="Proteomes" id="UP000604661">
    <property type="component" value="Unassembled WGS sequence"/>
</dbReference>
<evidence type="ECO:0000313" key="2">
    <source>
        <dbReference type="Proteomes" id="UP000604661"/>
    </source>
</evidence>
<reference evidence="1 2" key="1">
    <citation type="journal article" date="2020" name="ISME J.">
        <title>Comparative genomics reveals insights into cyanobacterial evolution and habitat adaptation.</title>
        <authorList>
            <person name="Chen M.Y."/>
            <person name="Teng W.K."/>
            <person name="Zhao L."/>
            <person name="Hu C.X."/>
            <person name="Zhou Y.K."/>
            <person name="Han B.P."/>
            <person name="Song L.R."/>
            <person name="Shu W.S."/>
        </authorList>
    </citation>
    <scope>NUCLEOTIDE SEQUENCE [LARGE SCALE GENOMIC DNA]</scope>
    <source>
        <strain evidence="1 2">FACHB-391</strain>
    </source>
</reference>
<accession>A0ABR8FC38</accession>
<gene>
    <name evidence="1" type="ORF">H6G95_37925</name>
</gene>
<organism evidence="1 2">
    <name type="scientific">Nostoc linckia FACHB-391</name>
    <dbReference type="NCBI Taxonomy" id="2692906"/>
    <lineage>
        <taxon>Bacteria</taxon>
        <taxon>Bacillati</taxon>
        <taxon>Cyanobacteriota</taxon>
        <taxon>Cyanophyceae</taxon>
        <taxon>Nostocales</taxon>
        <taxon>Nostocaceae</taxon>
        <taxon>Nostoc</taxon>
    </lineage>
</organism>
<name>A0ABR8FC38_NOSLI</name>
<keyword evidence="2" id="KW-1185">Reference proteome</keyword>
<protein>
    <submittedName>
        <fullName evidence="1">Uncharacterized protein</fullName>
    </submittedName>
</protein>
<proteinExistence type="predicted"/>
<comment type="caution">
    <text evidence="1">The sequence shown here is derived from an EMBL/GenBank/DDBJ whole genome shotgun (WGS) entry which is preliminary data.</text>
</comment>
<evidence type="ECO:0000313" key="1">
    <source>
        <dbReference type="EMBL" id="MBD2566216.1"/>
    </source>
</evidence>